<dbReference type="AlphaFoldDB" id="A0A1U7S5I8"/>
<evidence type="ECO:0000313" key="5">
    <source>
        <dbReference type="RefSeq" id="XP_006029570.1"/>
    </source>
</evidence>
<name>A0A1U7S5I8_ALLSI</name>
<evidence type="ECO:0000259" key="3">
    <source>
        <dbReference type="Pfam" id="PF15235"/>
    </source>
</evidence>
<dbReference type="Pfam" id="PF15235">
    <property type="entry name" value="GRIN_C"/>
    <property type="match status" value="1"/>
</dbReference>
<dbReference type="RefSeq" id="XP_006029570.1">
    <property type="nucleotide sequence ID" value="XM_006029508.3"/>
</dbReference>
<keyword evidence="4" id="KW-1185">Reference proteome</keyword>
<dbReference type="RefSeq" id="XP_025066761.1">
    <property type="nucleotide sequence ID" value="XM_025210976.1"/>
</dbReference>
<evidence type="ECO:0000313" key="4">
    <source>
        <dbReference type="Proteomes" id="UP000189705"/>
    </source>
</evidence>
<feature type="region of interest" description="Disordered" evidence="2">
    <location>
        <begin position="538"/>
        <end position="585"/>
    </location>
</feature>
<dbReference type="GO" id="GO:0031175">
    <property type="term" value="P:neuron projection development"/>
    <property type="evidence" value="ECO:0007669"/>
    <property type="project" value="TreeGrafter"/>
</dbReference>
<dbReference type="RefSeq" id="XP_025066760.1">
    <property type="nucleotide sequence ID" value="XM_025210975.1"/>
</dbReference>
<dbReference type="GO" id="GO:0005886">
    <property type="term" value="C:plasma membrane"/>
    <property type="evidence" value="ECO:0007669"/>
    <property type="project" value="TreeGrafter"/>
</dbReference>
<reference evidence="5 6" key="1">
    <citation type="submission" date="2025-04" db="UniProtKB">
        <authorList>
            <consortium name="RefSeq"/>
        </authorList>
    </citation>
    <scope>IDENTIFICATION</scope>
</reference>
<proteinExistence type="predicted"/>
<organism evidence="4 5">
    <name type="scientific">Alligator sinensis</name>
    <name type="common">Chinese alligator</name>
    <dbReference type="NCBI Taxonomy" id="38654"/>
    <lineage>
        <taxon>Eukaryota</taxon>
        <taxon>Metazoa</taxon>
        <taxon>Chordata</taxon>
        <taxon>Craniata</taxon>
        <taxon>Vertebrata</taxon>
        <taxon>Euteleostomi</taxon>
        <taxon>Archelosauria</taxon>
        <taxon>Archosauria</taxon>
        <taxon>Crocodylia</taxon>
        <taxon>Alligatoridae</taxon>
        <taxon>Alligatorinae</taxon>
        <taxon>Alligator</taxon>
    </lineage>
</organism>
<gene>
    <name evidence="5 6 7" type="primary">GPRIN2</name>
</gene>
<dbReference type="Proteomes" id="UP000189705">
    <property type="component" value="Unplaced"/>
</dbReference>
<dbReference type="InterPro" id="IPR026646">
    <property type="entry name" value="GPRIN2-like/GPRIN3"/>
</dbReference>
<dbReference type="PANTHER" id="PTHR15718">
    <property type="entry name" value="G PROTEIN-REGULATED INDUCER OF NEURITE OUTGROWTH C-TERMINAL DOMAIN-CONTAINING PROTEIN"/>
    <property type="match status" value="1"/>
</dbReference>
<evidence type="ECO:0000256" key="1">
    <source>
        <dbReference type="ARBA" id="ARBA00002358"/>
    </source>
</evidence>
<protein>
    <submittedName>
        <fullName evidence="5 6">G protein-regulated inducer of neurite outgrowth 2</fullName>
    </submittedName>
</protein>
<accession>A0A1U7S5I8</accession>
<feature type="compositionally biased region" description="Polar residues" evidence="2">
    <location>
        <begin position="572"/>
        <end position="585"/>
    </location>
</feature>
<feature type="domain" description="G protein-regulated inducer of neurite outgrowth C-terminal" evidence="3">
    <location>
        <begin position="486"/>
        <end position="582"/>
    </location>
</feature>
<dbReference type="GeneID" id="102374663"/>
<comment type="function">
    <text evidence="1">May be involved in neurite outgrowth.</text>
</comment>
<sequence length="585" mass="63948">MAANSRPLQTPSHQDTLNSIYHDSLTVNNHPLSKSSSSLACIGQLSSEERQSNKQDLKKSLSSTVCQVLAGENDARNALSPELSALQSGAVESASAARTVSDQSPANNAQNRTQTANHLLADQTPHPWEGKDTVMHVKSSTIENVPTVCGACQQSANRVGKLGIAVQRSHSDLVCSCKQQGSVTERLVDNSSLQSSRYGFGTYENTYQNCMVLIPALHRDHKVPTNNFESGGVPQNSTVYTDPGTFHNTGLGPHMPGNGFTNRTMHNESTGIIQGGIICSNVSSSMYSPMIKTIHNSTAVPCNTRHESVIKVDATVPAYCHSLPISSIQLVPRLVCSISESGKEQVTPGFCHSFFTSEATTFPKLVSSVSESGLDAKRILKCCHVPREQLPDTQHCAQESTTEQEMQAAYLLLNNPQCADMMKTKDTWTMTSMNDLTKALKPLLECKDAEVQTISTIEYKSVATSPSVVIQDHPHVFPEVNLEPDLEDAKSPVREVRWDDEGMTWEVYGAAVDPEVLGLAIQKHLEIQIEQFQTNTIQLSRKGTEEPSDKDPSHITKGEKKRPFRTMMHSLRNPSCCTRSSTAVE</sequence>
<evidence type="ECO:0000256" key="2">
    <source>
        <dbReference type="SAM" id="MobiDB-lite"/>
    </source>
</evidence>
<dbReference type="InterPro" id="IPR032745">
    <property type="entry name" value="GRIN_C"/>
</dbReference>
<dbReference type="PANTHER" id="PTHR15718:SF5">
    <property type="entry name" value="G PROTEIN-REGULATED INDUCER OF NEURITE OUTGROWTH 2"/>
    <property type="match status" value="1"/>
</dbReference>
<dbReference type="CTD" id="9721"/>
<evidence type="ECO:0000313" key="7">
    <source>
        <dbReference type="RefSeq" id="XP_025066761.1"/>
    </source>
</evidence>
<dbReference type="KEGG" id="asn:102374663"/>
<feature type="compositionally biased region" description="Basic and acidic residues" evidence="2">
    <location>
        <begin position="542"/>
        <end position="558"/>
    </location>
</feature>
<evidence type="ECO:0000313" key="6">
    <source>
        <dbReference type="RefSeq" id="XP_025066760.1"/>
    </source>
</evidence>
<dbReference type="eggNOG" id="ENOG502SG81">
    <property type="taxonomic scope" value="Eukaryota"/>
</dbReference>